<dbReference type="GO" id="GO:0140359">
    <property type="term" value="F:ABC-type transporter activity"/>
    <property type="evidence" value="ECO:0007669"/>
    <property type="project" value="InterPro"/>
</dbReference>
<dbReference type="GO" id="GO:0005524">
    <property type="term" value="F:ATP binding"/>
    <property type="evidence" value="ECO:0007669"/>
    <property type="project" value="UniProtKB-KW"/>
</dbReference>
<evidence type="ECO:0000256" key="7">
    <source>
        <dbReference type="SAM" id="Phobius"/>
    </source>
</evidence>
<feature type="transmembrane region" description="Helical" evidence="7">
    <location>
        <begin position="172"/>
        <end position="197"/>
    </location>
</feature>
<keyword evidence="3" id="KW-0547">Nucleotide-binding</keyword>
<dbReference type="InterPro" id="IPR005074">
    <property type="entry name" value="Peptidase_C39"/>
</dbReference>
<feature type="transmembrane region" description="Helical" evidence="7">
    <location>
        <begin position="209"/>
        <end position="234"/>
    </location>
</feature>
<dbReference type="InterPro" id="IPR003439">
    <property type="entry name" value="ABC_transporter-like_ATP-bd"/>
</dbReference>
<dbReference type="GO" id="GO:0034040">
    <property type="term" value="F:ATPase-coupled lipid transmembrane transporter activity"/>
    <property type="evidence" value="ECO:0007669"/>
    <property type="project" value="TreeGrafter"/>
</dbReference>
<evidence type="ECO:0000259" key="9">
    <source>
        <dbReference type="PROSITE" id="PS50929"/>
    </source>
</evidence>
<evidence type="ECO:0000259" key="8">
    <source>
        <dbReference type="PROSITE" id="PS50893"/>
    </source>
</evidence>
<feature type="transmembrane region" description="Helical" evidence="7">
    <location>
        <begin position="410"/>
        <end position="435"/>
    </location>
</feature>
<dbReference type="InterPro" id="IPR027417">
    <property type="entry name" value="P-loop_NTPase"/>
</dbReference>
<dbReference type="GO" id="GO:0005886">
    <property type="term" value="C:plasma membrane"/>
    <property type="evidence" value="ECO:0007669"/>
    <property type="project" value="UniProtKB-SubCell"/>
</dbReference>
<dbReference type="InterPro" id="IPR036640">
    <property type="entry name" value="ABC1_TM_sf"/>
</dbReference>
<evidence type="ECO:0000256" key="1">
    <source>
        <dbReference type="ARBA" id="ARBA00004651"/>
    </source>
</evidence>
<dbReference type="InterPro" id="IPR011527">
    <property type="entry name" value="ABC1_TM_dom"/>
</dbReference>
<dbReference type="PROSITE" id="PS50929">
    <property type="entry name" value="ABC_TM1F"/>
    <property type="match status" value="1"/>
</dbReference>
<dbReference type="PANTHER" id="PTHR24221">
    <property type="entry name" value="ATP-BINDING CASSETTE SUB-FAMILY B"/>
    <property type="match status" value="1"/>
</dbReference>
<feature type="transmembrane region" description="Helical" evidence="7">
    <location>
        <begin position="311"/>
        <end position="330"/>
    </location>
</feature>
<organism evidence="11 12">
    <name type="scientific">Methylobacterium terricola</name>
    <dbReference type="NCBI Taxonomy" id="2583531"/>
    <lineage>
        <taxon>Bacteria</taxon>
        <taxon>Pseudomonadati</taxon>
        <taxon>Pseudomonadota</taxon>
        <taxon>Alphaproteobacteria</taxon>
        <taxon>Hyphomicrobiales</taxon>
        <taxon>Methylobacteriaceae</taxon>
        <taxon>Methylobacterium</taxon>
    </lineage>
</organism>
<dbReference type="Proteomes" id="UP000305267">
    <property type="component" value="Unassembled WGS sequence"/>
</dbReference>
<dbReference type="Gene3D" id="3.90.70.10">
    <property type="entry name" value="Cysteine proteinases"/>
    <property type="match status" value="1"/>
</dbReference>
<keyword evidence="6 7" id="KW-0472">Membrane</keyword>
<dbReference type="GO" id="GO:0008234">
    <property type="term" value="F:cysteine-type peptidase activity"/>
    <property type="evidence" value="ECO:0007669"/>
    <property type="project" value="InterPro"/>
</dbReference>
<dbReference type="PANTHER" id="PTHR24221:SF606">
    <property type="entry name" value="COLICIN V SECRETION-PROCESSING ATP-BINDING PROTEIN"/>
    <property type="match status" value="1"/>
</dbReference>
<dbReference type="SUPFAM" id="SSF52540">
    <property type="entry name" value="P-loop containing nucleoside triphosphate hydrolases"/>
    <property type="match status" value="1"/>
</dbReference>
<dbReference type="GO" id="GO:0016887">
    <property type="term" value="F:ATP hydrolysis activity"/>
    <property type="evidence" value="ECO:0007669"/>
    <property type="project" value="InterPro"/>
</dbReference>
<evidence type="ECO:0000313" key="12">
    <source>
        <dbReference type="Proteomes" id="UP000305267"/>
    </source>
</evidence>
<evidence type="ECO:0000256" key="3">
    <source>
        <dbReference type="ARBA" id="ARBA00022741"/>
    </source>
</evidence>
<evidence type="ECO:0000256" key="5">
    <source>
        <dbReference type="ARBA" id="ARBA00022989"/>
    </source>
</evidence>
<comment type="caution">
    <text evidence="11">The sequence shown here is derived from an EMBL/GenBank/DDBJ whole genome shotgun (WGS) entry which is preliminary data.</text>
</comment>
<dbReference type="SUPFAM" id="SSF90123">
    <property type="entry name" value="ABC transporter transmembrane region"/>
    <property type="match status" value="1"/>
</dbReference>
<evidence type="ECO:0000256" key="6">
    <source>
        <dbReference type="ARBA" id="ARBA00023136"/>
    </source>
</evidence>
<name>A0A5C4LJD3_9HYPH</name>
<sequence>MTSFDQRLRTALHLGRSTPVILQAESAECGLACIAMVAGFHGHRLDLAAVRSRYAISMKGATLRDLMRVGTELRLSTRALKLDIPDLPTLRLPCILHWQHSHFVVLTRVGPRSAVIHDPAFGRRTVPLAELSAKFTGIALELWPTERFERKQERASISVVDLVRRTSGLGRAALQILAISVLLEITVLAMPIGFQLVLDEVVVAADPNLLTLICIALVLLLVLQVAAGFARTWATMLIGTNLMMQWKAALFDRLVRQPLGFFEKRHVGDIVSRFGSLDAMHRTLTTRAVQALLDGVMSLTLVVMMGLYGGWLLALALVSVGLYVLLRVLAYAPYREISEAAIAHGAMESSHLMETVRGIASVKTLNLEFWRRDTWINHMAERLNAELRVQRFDAWFQAANTALFGLDRIAMIYVGILAVLGDRLSVGMFVAFLAYKDQFATRVATFVETMLQFRMLSLHGERLADIALSEPEARQDGVPILAGAQARAASRLEVRDIHFRYADGEPDILSGLSFSVEPGECLGIAGPSGCGKSTLLKILAGLSAPNSGQILLDGLALSSIGLSAHRERVGCVLQDDRLFAGSIFENIAGFDPEADPQWVIACARFAAIHDQIVQMPMGYETLVGDMGSVLSGGQTQRIVLARAIHRRPGLLLLDEATSHLDPASERAINDAVRKLPMTRIIIAHRETTLAMCDKVLNFGRARAIVGRKSENAGA</sequence>
<proteinExistence type="predicted"/>
<dbReference type="RefSeq" id="WP_139036551.1">
    <property type="nucleotide sequence ID" value="NZ_VDDA01000005.1"/>
</dbReference>
<dbReference type="CDD" id="cd18567">
    <property type="entry name" value="ABC_6TM_CvaB_RaxB_like"/>
    <property type="match status" value="1"/>
</dbReference>
<keyword evidence="4" id="KW-0067">ATP-binding</keyword>
<evidence type="ECO:0000313" key="11">
    <source>
        <dbReference type="EMBL" id="TNC12996.1"/>
    </source>
</evidence>
<dbReference type="GO" id="GO:0006508">
    <property type="term" value="P:proteolysis"/>
    <property type="evidence" value="ECO:0007669"/>
    <property type="project" value="InterPro"/>
</dbReference>
<dbReference type="OrthoDB" id="9787557at2"/>
<dbReference type="AlphaFoldDB" id="A0A5C4LJD3"/>
<dbReference type="Gene3D" id="1.20.1560.10">
    <property type="entry name" value="ABC transporter type 1, transmembrane domain"/>
    <property type="match status" value="1"/>
</dbReference>
<accession>A0A5C4LJD3</accession>
<protein>
    <submittedName>
        <fullName evidence="11">Peptidase domain-containing ABC transporter</fullName>
    </submittedName>
</protein>
<dbReference type="InterPro" id="IPR033838">
    <property type="entry name" value="CvaB_peptidase"/>
</dbReference>
<dbReference type="CDD" id="cd02419">
    <property type="entry name" value="Peptidase_C39C"/>
    <property type="match status" value="1"/>
</dbReference>
<dbReference type="EMBL" id="VDDA01000005">
    <property type="protein sequence ID" value="TNC12996.1"/>
    <property type="molecule type" value="Genomic_DNA"/>
</dbReference>
<comment type="subcellular location">
    <subcellularLocation>
        <location evidence="1">Cell membrane</location>
        <topology evidence="1">Multi-pass membrane protein</topology>
    </subcellularLocation>
</comment>
<feature type="domain" description="ABC transporter" evidence="8">
    <location>
        <begin position="492"/>
        <end position="714"/>
    </location>
</feature>
<evidence type="ECO:0000256" key="4">
    <source>
        <dbReference type="ARBA" id="ARBA00022840"/>
    </source>
</evidence>
<reference evidence="11 12" key="1">
    <citation type="submission" date="2019-06" db="EMBL/GenBank/DDBJ databases">
        <title>Genome of Methylobacterium sp. 17Sr1-39.</title>
        <authorList>
            <person name="Seo T."/>
        </authorList>
    </citation>
    <scope>NUCLEOTIDE SEQUENCE [LARGE SCALE GENOMIC DNA]</scope>
    <source>
        <strain evidence="11 12">17Sr1-39</strain>
    </source>
</reference>
<dbReference type="Pfam" id="PF00664">
    <property type="entry name" value="ABC_membrane"/>
    <property type="match status" value="1"/>
</dbReference>
<gene>
    <name evidence="11" type="ORF">FF100_15375</name>
</gene>
<dbReference type="InterPro" id="IPR003593">
    <property type="entry name" value="AAA+_ATPase"/>
</dbReference>
<evidence type="ECO:0000259" key="10">
    <source>
        <dbReference type="PROSITE" id="PS50990"/>
    </source>
</evidence>
<keyword evidence="2 7" id="KW-0812">Transmembrane</keyword>
<feature type="domain" description="ABC transmembrane type-1" evidence="9">
    <location>
        <begin position="176"/>
        <end position="455"/>
    </location>
</feature>
<keyword evidence="5 7" id="KW-1133">Transmembrane helix</keyword>
<dbReference type="Pfam" id="PF03412">
    <property type="entry name" value="Peptidase_C39"/>
    <property type="match status" value="1"/>
</dbReference>
<evidence type="ECO:0000256" key="2">
    <source>
        <dbReference type="ARBA" id="ARBA00022692"/>
    </source>
</evidence>
<dbReference type="PROSITE" id="PS50990">
    <property type="entry name" value="PEPTIDASE_C39"/>
    <property type="match status" value="1"/>
</dbReference>
<dbReference type="Pfam" id="PF00005">
    <property type="entry name" value="ABC_tran"/>
    <property type="match status" value="1"/>
</dbReference>
<keyword evidence="12" id="KW-1185">Reference proteome</keyword>
<dbReference type="PROSITE" id="PS50893">
    <property type="entry name" value="ABC_TRANSPORTER_2"/>
    <property type="match status" value="1"/>
</dbReference>
<dbReference type="SMART" id="SM00382">
    <property type="entry name" value="AAA"/>
    <property type="match status" value="1"/>
</dbReference>
<dbReference type="Gene3D" id="3.40.50.300">
    <property type="entry name" value="P-loop containing nucleotide triphosphate hydrolases"/>
    <property type="match status" value="1"/>
</dbReference>
<feature type="domain" description="Peptidase C39" evidence="10">
    <location>
        <begin position="23"/>
        <end position="142"/>
    </location>
</feature>
<dbReference type="InterPro" id="IPR039421">
    <property type="entry name" value="Type_1_exporter"/>
</dbReference>